<protein>
    <recommendedName>
        <fullName evidence="3">Peptidase U32</fullName>
    </recommendedName>
</protein>
<gene>
    <name evidence="1" type="ORF">Aple_029370</name>
</gene>
<dbReference type="Proteomes" id="UP000377595">
    <property type="component" value="Unassembled WGS sequence"/>
</dbReference>
<proteinExistence type="predicted"/>
<accession>A0A5M3XK73</accession>
<evidence type="ECO:0008006" key="3">
    <source>
        <dbReference type="Google" id="ProtNLM"/>
    </source>
</evidence>
<sequence>MFSYPAVLDELALASKRLPDSPIRFGDGGEYRIEIPSVESTEAFRVVVQECERQGVPLHRISQGSGITVLTDDTLREYVAIGADHNVEVCLFIGPRAAWDGNAASALTADGGIFGARHIGVAALRAAWEDVERAVDSGLRSLLVADEGLIALIGQAQAAGDLPGDLIVKASALMGIANPLGARALEQAGAHSLNIASDTTLGDLAAYRQLTRGALDMYIEGQDGLGGFMRYHDLPEIVRIGAPVHLKFGLRNAPVFYPAGDHLAAVVASSAKARVTRARAGLEHLWRGRPGAVPSPVDGKRDGVPVPA</sequence>
<organism evidence="1 2">
    <name type="scientific">Acrocarpospora pleiomorpha</name>
    <dbReference type="NCBI Taxonomy" id="90975"/>
    <lineage>
        <taxon>Bacteria</taxon>
        <taxon>Bacillati</taxon>
        <taxon>Actinomycetota</taxon>
        <taxon>Actinomycetes</taxon>
        <taxon>Streptosporangiales</taxon>
        <taxon>Streptosporangiaceae</taxon>
        <taxon>Acrocarpospora</taxon>
    </lineage>
</organism>
<comment type="caution">
    <text evidence="1">The sequence shown here is derived from an EMBL/GenBank/DDBJ whole genome shotgun (WGS) entry which is preliminary data.</text>
</comment>
<keyword evidence="2" id="KW-1185">Reference proteome</keyword>
<dbReference type="OrthoDB" id="244056at2"/>
<dbReference type="AlphaFoldDB" id="A0A5M3XK73"/>
<evidence type="ECO:0000313" key="2">
    <source>
        <dbReference type="Proteomes" id="UP000377595"/>
    </source>
</evidence>
<name>A0A5M3XK73_9ACTN</name>
<reference evidence="1 2" key="1">
    <citation type="submission" date="2019-10" db="EMBL/GenBank/DDBJ databases">
        <title>Whole genome shotgun sequence of Acrocarpospora pleiomorpha NBRC 16267.</title>
        <authorList>
            <person name="Ichikawa N."/>
            <person name="Kimura A."/>
            <person name="Kitahashi Y."/>
            <person name="Komaki H."/>
            <person name="Oguchi A."/>
        </authorList>
    </citation>
    <scope>NUCLEOTIDE SEQUENCE [LARGE SCALE GENOMIC DNA]</scope>
    <source>
        <strain evidence="1 2">NBRC 16267</strain>
    </source>
</reference>
<dbReference type="RefSeq" id="WP_155345100.1">
    <property type="nucleotide sequence ID" value="NZ_BAAAHM010000008.1"/>
</dbReference>
<evidence type="ECO:0000313" key="1">
    <source>
        <dbReference type="EMBL" id="GES20041.1"/>
    </source>
</evidence>
<dbReference type="EMBL" id="BLAF01000014">
    <property type="protein sequence ID" value="GES20041.1"/>
    <property type="molecule type" value="Genomic_DNA"/>
</dbReference>